<dbReference type="AlphaFoldDB" id="F0STW8"/>
<dbReference type="OrthoDB" id="1683221at2"/>
<sequence length="81" mass="9579">MNTINQETISLKKRVLELEKQLDHLRLSRRVLMDLLEQVEKEKDNLMHKLGRKTQKNLLTGKNVCHKQGAVLEIKNYLRKS</sequence>
<dbReference type="RefSeq" id="WP_013625356.1">
    <property type="nucleotide sequence ID" value="NC_015172.1"/>
</dbReference>
<dbReference type="HOGENOM" id="CLU_183618_0_0_9"/>
<evidence type="ECO:0000313" key="2">
    <source>
        <dbReference type="EMBL" id="ADY56491.1"/>
    </source>
</evidence>
<reference evidence="2 3" key="1">
    <citation type="journal article" date="2011" name="Stand. Genomic Sci.">
        <title>Complete genome sequence of Syntrophobotulus glycolicus type strain (FlGlyR).</title>
        <authorList>
            <person name="Han C."/>
            <person name="Mwirichia R."/>
            <person name="Chertkov O."/>
            <person name="Held B."/>
            <person name="Lapidus A."/>
            <person name="Nolan M."/>
            <person name="Lucas S."/>
            <person name="Hammon N."/>
            <person name="Deshpande S."/>
            <person name="Cheng J.F."/>
            <person name="Tapia R."/>
            <person name="Goodwin L."/>
            <person name="Pitluck S."/>
            <person name="Huntemann M."/>
            <person name="Liolios K."/>
            <person name="Ivanova N."/>
            <person name="Pagani I."/>
            <person name="Mavromatis K."/>
            <person name="Ovchinikova G."/>
            <person name="Pati A."/>
            <person name="Chen A."/>
            <person name="Palaniappan K."/>
            <person name="Land M."/>
            <person name="Hauser L."/>
            <person name="Brambilla E.M."/>
            <person name="Rohde M."/>
            <person name="Spring S."/>
            <person name="Sikorski J."/>
            <person name="Goker M."/>
            <person name="Woyke T."/>
            <person name="Bristow J."/>
            <person name="Eisen J.A."/>
            <person name="Markowitz V."/>
            <person name="Hugenholtz P."/>
            <person name="Kyrpides N.C."/>
            <person name="Klenk H.P."/>
            <person name="Detter J.C."/>
        </authorList>
    </citation>
    <scope>NUCLEOTIDE SEQUENCE [LARGE SCALE GENOMIC DNA]</scope>
    <source>
        <strain evidence="3">DSM 8271 / FlGlyR</strain>
    </source>
</reference>
<feature type="coiled-coil region" evidence="1">
    <location>
        <begin position="1"/>
        <end position="56"/>
    </location>
</feature>
<dbReference type="KEGG" id="sgy:Sgly_2202"/>
<name>F0STW8_SYNGF</name>
<dbReference type="STRING" id="645991.Sgly_2202"/>
<keyword evidence="3" id="KW-1185">Reference proteome</keyword>
<evidence type="ECO:0000313" key="3">
    <source>
        <dbReference type="Proteomes" id="UP000007488"/>
    </source>
</evidence>
<reference evidence="3" key="2">
    <citation type="submission" date="2011-02" db="EMBL/GenBank/DDBJ databases">
        <title>The complete genome of Syntrophobotulus glycolicus DSM 8271.</title>
        <authorList>
            <person name="Lucas S."/>
            <person name="Copeland A."/>
            <person name="Lapidus A."/>
            <person name="Bruce D."/>
            <person name="Goodwin L."/>
            <person name="Pitluck S."/>
            <person name="Kyrpides N."/>
            <person name="Mavromatis K."/>
            <person name="Pagani I."/>
            <person name="Ivanova N."/>
            <person name="Mikhailova N."/>
            <person name="Chertkov O."/>
            <person name="Held B."/>
            <person name="Detter J.C."/>
            <person name="Tapia R."/>
            <person name="Han C."/>
            <person name="Land M."/>
            <person name="Hauser L."/>
            <person name="Markowitz V."/>
            <person name="Cheng J.-F."/>
            <person name="Hugenholtz P."/>
            <person name="Woyke T."/>
            <person name="Wu D."/>
            <person name="Spring S."/>
            <person name="Schroeder M."/>
            <person name="Brambilla E."/>
            <person name="Klenk H.-P."/>
            <person name="Eisen J.A."/>
        </authorList>
    </citation>
    <scope>NUCLEOTIDE SEQUENCE [LARGE SCALE GENOMIC DNA]</scope>
    <source>
        <strain evidence="3">DSM 8271 / FlGlyR</strain>
    </source>
</reference>
<dbReference type="Proteomes" id="UP000007488">
    <property type="component" value="Chromosome"/>
</dbReference>
<evidence type="ECO:0000256" key="1">
    <source>
        <dbReference type="SAM" id="Coils"/>
    </source>
</evidence>
<organism evidence="2 3">
    <name type="scientific">Syntrophobotulus glycolicus (strain DSM 8271 / FlGlyR)</name>
    <dbReference type="NCBI Taxonomy" id="645991"/>
    <lineage>
        <taxon>Bacteria</taxon>
        <taxon>Bacillati</taxon>
        <taxon>Bacillota</taxon>
        <taxon>Clostridia</taxon>
        <taxon>Eubacteriales</taxon>
        <taxon>Desulfitobacteriaceae</taxon>
        <taxon>Syntrophobotulus</taxon>
    </lineage>
</organism>
<gene>
    <name evidence="2" type="ordered locus">Sgly_2202</name>
</gene>
<protein>
    <submittedName>
        <fullName evidence="2">Uncharacterized protein</fullName>
    </submittedName>
</protein>
<dbReference type="EMBL" id="CP002547">
    <property type="protein sequence ID" value="ADY56491.1"/>
    <property type="molecule type" value="Genomic_DNA"/>
</dbReference>
<keyword evidence="1" id="KW-0175">Coiled coil</keyword>
<proteinExistence type="predicted"/>
<accession>F0STW8</accession>